<dbReference type="PROSITE" id="PS00893">
    <property type="entry name" value="NUDIX_BOX"/>
    <property type="match status" value="1"/>
</dbReference>
<dbReference type="EMBL" id="CAEZWJ010000118">
    <property type="protein sequence ID" value="CAB4667879.1"/>
    <property type="molecule type" value="Genomic_DNA"/>
</dbReference>
<protein>
    <submittedName>
        <fullName evidence="4">Unannotated protein</fullName>
    </submittedName>
</protein>
<dbReference type="InterPro" id="IPR020084">
    <property type="entry name" value="NUDIX_hydrolase_CS"/>
</dbReference>
<dbReference type="PROSITE" id="PS51462">
    <property type="entry name" value="NUDIX"/>
    <property type="match status" value="1"/>
</dbReference>
<dbReference type="PANTHER" id="PTHR43046">
    <property type="entry name" value="GDP-MANNOSE MANNOSYL HYDROLASE"/>
    <property type="match status" value="1"/>
</dbReference>
<evidence type="ECO:0000313" key="5">
    <source>
        <dbReference type="EMBL" id="CAB4669175.1"/>
    </source>
</evidence>
<dbReference type="InterPro" id="IPR000086">
    <property type="entry name" value="NUDIX_hydrolase_dom"/>
</dbReference>
<dbReference type="EMBL" id="CAEZWV010000010">
    <property type="protein sequence ID" value="CAB4669175.1"/>
    <property type="molecule type" value="Genomic_DNA"/>
</dbReference>
<keyword evidence="2" id="KW-0378">Hydrolase</keyword>
<comment type="cofactor">
    <cofactor evidence="1">
        <name>Mg(2+)</name>
        <dbReference type="ChEBI" id="CHEBI:18420"/>
    </cofactor>
</comment>
<evidence type="ECO:0000259" key="3">
    <source>
        <dbReference type="PROSITE" id="PS51462"/>
    </source>
</evidence>
<dbReference type="Pfam" id="PF00293">
    <property type="entry name" value="NUDIX"/>
    <property type="match status" value="1"/>
</dbReference>
<dbReference type="SUPFAM" id="SSF55811">
    <property type="entry name" value="Nudix"/>
    <property type="match status" value="1"/>
</dbReference>
<dbReference type="GO" id="GO:0016787">
    <property type="term" value="F:hydrolase activity"/>
    <property type="evidence" value="ECO:0007669"/>
    <property type="project" value="UniProtKB-KW"/>
</dbReference>
<proteinExistence type="predicted"/>
<name>A0A6J6M3Q9_9ZZZZ</name>
<reference evidence="4" key="1">
    <citation type="submission" date="2020-05" db="EMBL/GenBank/DDBJ databases">
        <authorList>
            <person name="Chiriac C."/>
            <person name="Salcher M."/>
            <person name="Ghai R."/>
            <person name="Kavagutti S V."/>
        </authorList>
    </citation>
    <scope>NUCLEOTIDE SEQUENCE</scope>
</reference>
<accession>A0A6J6M3Q9</accession>
<evidence type="ECO:0000313" key="4">
    <source>
        <dbReference type="EMBL" id="CAB4667879.1"/>
    </source>
</evidence>
<organism evidence="4">
    <name type="scientific">freshwater metagenome</name>
    <dbReference type="NCBI Taxonomy" id="449393"/>
    <lineage>
        <taxon>unclassified sequences</taxon>
        <taxon>metagenomes</taxon>
        <taxon>ecological metagenomes</taxon>
    </lineage>
</organism>
<feature type="domain" description="Nudix hydrolase" evidence="3">
    <location>
        <begin position="21"/>
        <end position="151"/>
    </location>
</feature>
<dbReference type="PANTHER" id="PTHR43046:SF2">
    <property type="entry name" value="8-OXO-DGTP DIPHOSPHATASE-RELATED"/>
    <property type="match status" value="1"/>
</dbReference>
<evidence type="ECO:0000256" key="1">
    <source>
        <dbReference type="ARBA" id="ARBA00001946"/>
    </source>
</evidence>
<dbReference type="CDD" id="cd18877">
    <property type="entry name" value="NUDIX_Hydrolase"/>
    <property type="match status" value="1"/>
</dbReference>
<evidence type="ECO:0000256" key="2">
    <source>
        <dbReference type="ARBA" id="ARBA00022801"/>
    </source>
</evidence>
<dbReference type="AlphaFoldDB" id="A0A6J6M3Q9"/>
<sequence>MAISDGNGWVLCERCHTRHWGLYGAAGLLLVRTDLTPTSVLLQLRAGWTHGGGTWALPGGALDSHEDPVTAAAREAWEETGIDPDDLTFKAIYSDDHGNWRYDTVIAHAASDVGAYEANAESADLRWVDIDEVASFDLHPGLRATWPDLIEHVKTSLQS</sequence>
<dbReference type="Gene3D" id="3.90.79.10">
    <property type="entry name" value="Nucleoside Triphosphate Pyrophosphohydrolase"/>
    <property type="match status" value="1"/>
</dbReference>
<gene>
    <name evidence="4" type="ORF">UFOPK2214_01623</name>
    <name evidence="5" type="ORF">UFOPK2295_00688</name>
</gene>
<dbReference type="InterPro" id="IPR015797">
    <property type="entry name" value="NUDIX_hydrolase-like_dom_sf"/>
</dbReference>